<reference evidence="13 14" key="1">
    <citation type="submission" date="2021-01" db="EMBL/GenBank/DDBJ databases">
        <title>Whole genome shotgun sequence of Catellatospora chokoriensis NBRC 107358.</title>
        <authorList>
            <person name="Komaki H."/>
            <person name="Tamura T."/>
        </authorList>
    </citation>
    <scope>NUCLEOTIDE SEQUENCE [LARGE SCALE GENOMIC DNA]</scope>
    <source>
        <strain evidence="13 14">NBRC 107358</strain>
    </source>
</reference>
<dbReference type="PRINTS" id="PR00134">
    <property type="entry name" value="GLHYDRLASE10"/>
</dbReference>
<dbReference type="GO" id="GO:0045493">
    <property type="term" value="P:xylan catabolic process"/>
    <property type="evidence" value="ECO:0007669"/>
    <property type="project" value="UniProtKB-KW"/>
</dbReference>
<dbReference type="InterPro" id="IPR006558">
    <property type="entry name" value="LamG-like"/>
</dbReference>
<feature type="domain" description="GH10" evidence="12">
    <location>
        <begin position="17"/>
        <end position="348"/>
    </location>
</feature>
<dbReference type="SMART" id="SM00633">
    <property type="entry name" value="Glyco_10"/>
    <property type="match status" value="1"/>
</dbReference>
<sequence>MTLLQASTLVVGSPPAAADQPTLRQLAQARGIAFGSAVSQQQLAADTGYRDWAGAQLGLLVPETEFIWGHLQPSQLQGPNFDDTDQLVAFAESHGQQVRGHTLTWHTDLPSWLTRDVAAGVIGPEALKDLHRRHIESVVGRYRNRVSMWNVVNEPLAENGSLRTDAKTGFWALNASAPGDPQEYIRNAFHWAREADPDAKLYLNEYGAEWGSAKARGLYNLVKDLIAAGVPIDGIGFQTHAPVSSRLSGLEDTMRRFAALGLEVAITELDVRVPMLADSDELAQQAEVYGQAAKTCLSLAPACTSVTTWGFTDAHSWYPSSEFPSWGAATLLDASMNPKPAYHALSAVLSSWSRPTTSPVGWWRLDDWWNAGTAGGVATDASGRGQHATVTGPALGAPGRTPAASAFLGDGGSTQAKTTAAVLNTANSFTVSAWVSMSTRGQDKVVVSQDGATLSTVRLGYDAATDRWIFTVRDTNGTPVSVVSSAAPTLGTWTHLTGVWNKGWGRLLLYVDGKWQLQQATEIGALAAAGPAPDALRIGRSQTGDAWSGAITDVRAYDRAVPDAEVAQLADPVVGRWTFSGDPGDESWFMRDAWPREIDGCKQDPKVCNDNSVLHLTADRHGAGYSALALTGNHILDVRPTGLFADRSYTVSAWVKLGSKAADGVLMSQPLGDFNAFALKYQKSNDSWVFKGSSTSIGSPSAPIGQWTHLAAVWNAGWGRMQLYVNGVLTAQSGATTNVASTPGMTIGVSAEGGRLVGALDDLALYQRVLTPAEITALAQP</sequence>
<accession>A0A8J3NTK1</accession>
<protein>
    <recommendedName>
        <fullName evidence="11">Beta-xylanase</fullName>
        <ecNumber evidence="11">3.2.1.8</ecNumber>
    </recommendedName>
</protein>
<keyword evidence="4" id="KW-0732">Signal</keyword>
<keyword evidence="9 11" id="KW-0624">Polysaccharide degradation</keyword>
<keyword evidence="5 11" id="KW-0378">Hydrolase</keyword>
<gene>
    <name evidence="13" type="ORF">Cch02nite_55710</name>
</gene>
<evidence type="ECO:0000259" key="12">
    <source>
        <dbReference type="PROSITE" id="PS51760"/>
    </source>
</evidence>
<name>A0A8J3NTK1_9ACTN</name>
<dbReference type="EMBL" id="BONG01000041">
    <property type="protein sequence ID" value="GIF92127.1"/>
    <property type="molecule type" value="Genomic_DNA"/>
</dbReference>
<keyword evidence="7 11" id="KW-0119">Carbohydrate metabolism</keyword>
<dbReference type="SUPFAM" id="SSF51445">
    <property type="entry name" value="(Trans)glycosidases"/>
    <property type="match status" value="1"/>
</dbReference>
<keyword evidence="8 11" id="KW-0326">Glycosidase</keyword>
<dbReference type="InterPro" id="IPR031158">
    <property type="entry name" value="GH10_AS"/>
</dbReference>
<proteinExistence type="inferred from homology"/>
<dbReference type="AlphaFoldDB" id="A0A8J3NTK1"/>
<dbReference type="InterPro" id="IPR001000">
    <property type="entry name" value="GH10_dom"/>
</dbReference>
<dbReference type="Pfam" id="PF00331">
    <property type="entry name" value="Glyco_hydro_10"/>
    <property type="match status" value="1"/>
</dbReference>
<feature type="active site" description="Nucleophile" evidence="10">
    <location>
        <position position="268"/>
    </location>
</feature>
<dbReference type="Proteomes" id="UP000619293">
    <property type="component" value="Unassembled WGS sequence"/>
</dbReference>
<comment type="catalytic activity">
    <reaction evidence="1 11">
        <text>Endohydrolysis of (1-&gt;4)-beta-D-xylosidic linkages in xylans.</text>
        <dbReference type="EC" id="3.2.1.8"/>
    </reaction>
</comment>
<evidence type="ECO:0000313" key="13">
    <source>
        <dbReference type="EMBL" id="GIF92127.1"/>
    </source>
</evidence>
<evidence type="ECO:0000256" key="3">
    <source>
        <dbReference type="ARBA" id="ARBA00022651"/>
    </source>
</evidence>
<evidence type="ECO:0000256" key="2">
    <source>
        <dbReference type="ARBA" id="ARBA00007495"/>
    </source>
</evidence>
<comment type="similarity">
    <text evidence="2 11">Belongs to the glycosyl hydrolase 10 (cellulase F) family.</text>
</comment>
<evidence type="ECO:0000256" key="8">
    <source>
        <dbReference type="ARBA" id="ARBA00023295"/>
    </source>
</evidence>
<keyword evidence="6" id="KW-1015">Disulfide bond</keyword>
<organism evidence="13 14">
    <name type="scientific">Catellatospora chokoriensis</name>
    <dbReference type="NCBI Taxonomy" id="310353"/>
    <lineage>
        <taxon>Bacteria</taxon>
        <taxon>Bacillati</taxon>
        <taxon>Actinomycetota</taxon>
        <taxon>Actinomycetes</taxon>
        <taxon>Micromonosporales</taxon>
        <taxon>Micromonosporaceae</taxon>
        <taxon>Catellatospora</taxon>
    </lineage>
</organism>
<dbReference type="InterPro" id="IPR017853">
    <property type="entry name" value="GH"/>
</dbReference>
<dbReference type="PROSITE" id="PS51760">
    <property type="entry name" value="GH10_2"/>
    <property type="match status" value="1"/>
</dbReference>
<dbReference type="SUPFAM" id="SSF49899">
    <property type="entry name" value="Concanavalin A-like lectins/glucanases"/>
    <property type="match status" value="2"/>
</dbReference>
<evidence type="ECO:0000256" key="6">
    <source>
        <dbReference type="ARBA" id="ARBA00023157"/>
    </source>
</evidence>
<evidence type="ECO:0000256" key="5">
    <source>
        <dbReference type="ARBA" id="ARBA00022801"/>
    </source>
</evidence>
<evidence type="ECO:0000256" key="7">
    <source>
        <dbReference type="ARBA" id="ARBA00023277"/>
    </source>
</evidence>
<dbReference type="InterPro" id="IPR044846">
    <property type="entry name" value="GH10"/>
</dbReference>
<dbReference type="PANTHER" id="PTHR31490">
    <property type="entry name" value="GLYCOSYL HYDROLASE"/>
    <property type="match status" value="1"/>
</dbReference>
<dbReference type="PROSITE" id="PS00591">
    <property type="entry name" value="GH10_1"/>
    <property type="match status" value="1"/>
</dbReference>
<dbReference type="Gene3D" id="3.20.20.80">
    <property type="entry name" value="Glycosidases"/>
    <property type="match status" value="1"/>
</dbReference>
<dbReference type="Pfam" id="PF13385">
    <property type="entry name" value="Laminin_G_3"/>
    <property type="match status" value="2"/>
</dbReference>
<dbReference type="Gene3D" id="2.60.120.200">
    <property type="match status" value="2"/>
</dbReference>
<dbReference type="SMART" id="SM00560">
    <property type="entry name" value="LamGL"/>
    <property type="match status" value="2"/>
</dbReference>
<evidence type="ECO:0000256" key="1">
    <source>
        <dbReference type="ARBA" id="ARBA00000681"/>
    </source>
</evidence>
<evidence type="ECO:0000313" key="14">
    <source>
        <dbReference type="Proteomes" id="UP000619293"/>
    </source>
</evidence>
<dbReference type="GO" id="GO:0031176">
    <property type="term" value="F:endo-1,4-beta-xylanase activity"/>
    <property type="evidence" value="ECO:0007669"/>
    <property type="project" value="UniProtKB-EC"/>
</dbReference>
<comment type="caution">
    <text evidence="13">The sequence shown here is derived from an EMBL/GenBank/DDBJ whole genome shotgun (WGS) entry which is preliminary data.</text>
</comment>
<evidence type="ECO:0000256" key="9">
    <source>
        <dbReference type="ARBA" id="ARBA00023326"/>
    </source>
</evidence>
<evidence type="ECO:0000256" key="11">
    <source>
        <dbReference type="RuleBase" id="RU361174"/>
    </source>
</evidence>
<keyword evidence="14" id="KW-1185">Reference proteome</keyword>
<dbReference type="PANTHER" id="PTHR31490:SF88">
    <property type="entry name" value="BETA-XYLANASE"/>
    <property type="match status" value="1"/>
</dbReference>
<keyword evidence="3" id="KW-0858">Xylan degradation</keyword>
<evidence type="ECO:0000256" key="4">
    <source>
        <dbReference type="ARBA" id="ARBA00022729"/>
    </source>
</evidence>
<dbReference type="InterPro" id="IPR013320">
    <property type="entry name" value="ConA-like_dom_sf"/>
</dbReference>
<dbReference type="EC" id="3.2.1.8" evidence="11"/>
<evidence type="ECO:0000256" key="10">
    <source>
        <dbReference type="PROSITE-ProRule" id="PRU10061"/>
    </source>
</evidence>